<dbReference type="GO" id="GO:0030170">
    <property type="term" value="F:pyridoxal phosphate binding"/>
    <property type="evidence" value="ECO:0007669"/>
    <property type="project" value="InterPro"/>
</dbReference>
<comment type="subunit">
    <text evidence="4 9">Homodimer.</text>
</comment>
<dbReference type="UniPathway" id="UPA00031">
    <property type="reaction ID" value="UER00012"/>
</dbReference>
<dbReference type="OrthoDB" id="9813612at2"/>
<feature type="modified residue" description="N6-(pyridoxal phosphate)lysine" evidence="9">
    <location>
        <position position="229"/>
    </location>
</feature>
<sequence>MSEKTGKPLVPSNIENLKPYVAGKTIAEVVDQYKPEKIAKLASNENRVGCSPKVKAAIDEAFGSIQDYPDPIARKLRAAIAERNNVDPEQVLLASGSESIISILCRTFFLNRENVITADATFVGFFVQIGVCGVHLKRIPLTPDYRYDVKAIASAMDENTKMVYIANPNNPTGTYINKDEFEWLMKQVPSDTLVVMDEAYYEYATKVEDYPATLDYDYDNVITLRTFSKAYGLAGFRVGYAIAHPRLIKNMMKTKLTFEPSTLAQAGALAAFNDREFLAKGIEVVEKSKERLYRFFDEHNVEYVKSVSNSVMMILPSEEEAADFTQKMLEKGVILRRINAFGLPNCIRITVGLPEEMDHFENTFKEITASVV</sequence>
<keyword evidence="7 9" id="KW-0663">Pyridoxal phosphate</keyword>
<keyword evidence="5 9" id="KW-0032">Aminotransferase</keyword>
<dbReference type="EC" id="2.6.1.9" evidence="9"/>
<dbReference type="PANTHER" id="PTHR43643">
    <property type="entry name" value="HISTIDINOL-PHOSPHATE AMINOTRANSFERASE 2"/>
    <property type="match status" value="1"/>
</dbReference>
<keyword evidence="12" id="KW-1185">Reference proteome</keyword>
<keyword evidence="9" id="KW-0028">Amino-acid biosynthesis</keyword>
<evidence type="ECO:0000256" key="8">
    <source>
        <dbReference type="ARBA" id="ARBA00047481"/>
    </source>
</evidence>
<comment type="pathway">
    <text evidence="2 9">Amino-acid biosynthesis; L-histidine biosynthesis; L-histidine from 5-phospho-alpha-D-ribose 1-diphosphate: step 7/9.</text>
</comment>
<evidence type="ECO:0000256" key="3">
    <source>
        <dbReference type="ARBA" id="ARBA00007970"/>
    </source>
</evidence>
<accession>A0A521B4H2</accession>
<dbReference type="AlphaFoldDB" id="A0A521B4H2"/>
<evidence type="ECO:0000313" key="11">
    <source>
        <dbReference type="EMBL" id="SMO41997.1"/>
    </source>
</evidence>
<dbReference type="InterPro" id="IPR015421">
    <property type="entry name" value="PyrdxlP-dep_Trfase_major"/>
</dbReference>
<organism evidence="11 12">
    <name type="scientific">Gracilimonas mengyeensis</name>
    <dbReference type="NCBI Taxonomy" id="1302730"/>
    <lineage>
        <taxon>Bacteria</taxon>
        <taxon>Pseudomonadati</taxon>
        <taxon>Balneolota</taxon>
        <taxon>Balneolia</taxon>
        <taxon>Balneolales</taxon>
        <taxon>Balneolaceae</taxon>
        <taxon>Gracilimonas</taxon>
    </lineage>
</organism>
<evidence type="ECO:0000256" key="6">
    <source>
        <dbReference type="ARBA" id="ARBA00022679"/>
    </source>
</evidence>
<evidence type="ECO:0000256" key="5">
    <source>
        <dbReference type="ARBA" id="ARBA00022576"/>
    </source>
</evidence>
<comment type="similarity">
    <text evidence="3 9">Belongs to the class-II pyridoxal-phosphate-dependent aminotransferase family. Histidinol-phosphate aminotransferase subfamily.</text>
</comment>
<evidence type="ECO:0000313" key="12">
    <source>
        <dbReference type="Proteomes" id="UP000317557"/>
    </source>
</evidence>
<dbReference type="PANTHER" id="PTHR43643:SF3">
    <property type="entry name" value="HISTIDINOL-PHOSPHATE AMINOTRANSFERASE"/>
    <property type="match status" value="1"/>
</dbReference>
<dbReference type="GO" id="GO:0004400">
    <property type="term" value="F:histidinol-phosphate transaminase activity"/>
    <property type="evidence" value="ECO:0007669"/>
    <property type="project" value="UniProtKB-UniRule"/>
</dbReference>
<evidence type="ECO:0000256" key="9">
    <source>
        <dbReference type="HAMAP-Rule" id="MF_01023"/>
    </source>
</evidence>
<dbReference type="EMBL" id="FXTP01000002">
    <property type="protein sequence ID" value="SMO41997.1"/>
    <property type="molecule type" value="Genomic_DNA"/>
</dbReference>
<dbReference type="Pfam" id="PF00155">
    <property type="entry name" value="Aminotran_1_2"/>
    <property type="match status" value="1"/>
</dbReference>
<dbReference type="RefSeq" id="WP_142453033.1">
    <property type="nucleotide sequence ID" value="NZ_FXTP01000002.1"/>
</dbReference>
<evidence type="ECO:0000256" key="4">
    <source>
        <dbReference type="ARBA" id="ARBA00011738"/>
    </source>
</evidence>
<dbReference type="GO" id="GO:0000105">
    <property type="term" value="P:L-histidine biosynthetic process"/>
    <property type="evidence" value="ECO:0007669"/>
    <property type="project" value="UniProtKB-UniRule"/>
</dbReference>
<dbReference type="Gene3D" id="3.90.1150.10">
    <property type="entry name" value="Aspartate Aminotransferase, domain 1"/>
    <property type="match status" value="1"/>
</dbReference>
<dbReference type="Proteomes" id="UP000317557">
    <property type="component" value="Unassembled WGS sequence"/>
</dbReference>
<comment type="catalytic activity">
    <reaction evidence="8 9">
        <text>L-histidinol phosphate + 2-oxoglutarate = 3-(imidazol-4-yl)-2-oxopropyl phosphate + L-glutamate</text>
        <dbReference type="Rhea" id="RHEA:23744"/>
        <dbReference type="ChEBI" id="CHEBI:16810"/>
        <dbReference type="ChEBI" id="CHEBI:29985"/>
        <dbReference type="ChEBI" id="CHEBI:57766"/>
        <dbReference type="ChEBI" id="CHEBI:57980"/>
        <dbReference type="EC" id="2.6.1.9"/>
    </reaction>
</comment>
<proteinExistence type="inferred from homology"/>
<dbReference type="InterPro" id="IPR005861">
    <property type="entry name" value="HisP_aminotrans"/>
</dbReference>
<comment type="cofactor">
    <cofactor evidence="1 9">
        <name>pyridoxal 5'-phosphate</name>
        <dbReference type="ChEBI" id="CHEBI:597326"/>
    </cofactor>
</comment>
<evidence type="ECO:0000256" key="2">
    <source>
        <dbReference type="ARBA" id="ARBA00005011"/>
    </source>
</evidence>
<dbReference type="PROSITE" id="PS00599">
    <property type="entry name" value="AA_TRANSFER_CLASS_2"/>
    <property type="match status" value="1"/>
</dbReference>
<dbReference type="CDD" id="cd00609">
    <property type="entry name" value="AAT_like"/>
    <property type="match status" value="1"/>
</dbReference>
<evidence type="ECO:0000256" key="7">
    <source>
        <dbReference type="ARBA" id="ARBA00022898"/>
    </source>
</evidence>
<dbReference type="InterPro" id="IPR015422">
    <property type="entry name" value="PyrdxlP-dep_Trfase_small"/>
</dbReference>
<dbReference type="NCBIfam" id="TIGR01141">
    <property type="entry name" value="hisC"/>
    <property type="match status" value="1"/>
</dbReference>
<dbReference type="Gene3D" id="3.40.640.10">
    <property type="entry name" value="Type I PLP-dependent aspartate aminotransferase-like (Major domain)"/>
    <property type="match status" value="1"/>
</dbReference>
<dbReference type="InterPro" id="IPR050106">
    <property type="entry name" value="HistidinolP_aminotransfase"/>
</dbReference>
<name>A0A521B4H2_9BACT</name>
<keyword evidence="6 9" id="KW-0808">Transferase</keyword>
<evidence type="ECO:0000259" key="10">
    <source>
        <dbReference type="Pfam" id="PF00155"/>
    </source>
</evidence>
<dbReference type="InterPro" id="IPR004839">
    <property type="entry name" value="Aminotransferase_I/II_large"/>
</dbReference>
<gene>
    <name evidence="9" type="primary">hisC</name>
    <name evidence="11" type="ORF">SAMN06265219_1026</name>
</gene>
<reference evidence="11 12" key="1">
    <citation type="submission" date="2017-05" db="EMBL/GenBank/DDBJ databases">
        <authorList>
            <person name="Varghese N."/>
            <person name="Submissions S."/>
        </authorList>
    </citation>
    <scope>NUCLEOTIDE SEQUENCE [LARGE SCALE GENOMIC DNA]</scope>
    <source>
        <strain evidence="11 12">DSM 21985</strain>
    </source>
</reference>
<dbReference type="InterPro" id="IPR015424">
    <property type="entry name" value="PyrdxlP-dep_Trfase"/>
</dbReference>
<evidence type="ECO:0000256" key="1">
    <source>
        <dbReference type="ARBA" id="ARBA00001933"/>
    </source>
</evidence>
<dbReference type="InterPro" id="IPR001917">
    <property type="entry name" value="Aminotrans_II_pyridoxalP_BS"/>
</dbReference>
<dbReference type="HAMAP" id="MF_01023">
    <property type="entry name" value="HisC_aminotrans_2"/>
    <property type="match status" value="1"/>
</dbReference>
<keyword evidence="9" id="KW-0368">Histidine biosynthesis</keyword>
<feature type="domain" description="Aminotransferase class I/classII large" evidence="10">
    <location>
        <begin position="37"/>
        <end position="358"/>
    </location>
</feature>
<protein>
    <recommendedName>
        <fullName evidence="9">Histidinol-phosphate aminotransferase</fullName>
        <ecNumber evidence="9">2.6.1.9</ecNumber>
    </recommendedName>
    <alternativeName>
        <fullName evidence="9">Imidazole acetol-phosphate transaminase</fullName>
    </alternativeName>
</protein>
<dbReference type="SUPFAM" id="SSF53383">
    <property type="entry name" value="PLP-dependent transferases"/>
    <property type="match status" value="1"/>
</dbReference>